<reference evidence="2" key="1">
    <citation type="journal article" date="2020" name="Nature">
        <title>Giant virus diversity and host interactions through global metagenomics.</title>
        <authorList>
            <person name="Schulz F."/>
            <person name="Roux S."/>
            <person name="Paez-Espino D."/>
            <person name="Jungbluth S."/>
            <person name="Walsh D.A."/>
            <person name="Denef V.J."/>
            <person name="McMahon K.D."/>
            <person name="Konstantinidis K.T."/>
            <person name="Eloe-Fadrosh E.A."/>
            <person name="Kyrpides N.C."/>
            <person name="Woyke T."/>
        </authorList>
    </citation>
    <scope>NUCLEOTIDE SEQUENCE</scope>
    <source>
        <strain evidence="2">GVMAG-M-3300020192-26</strain>
    </source>
</reference>
<organism evidence="2">
    <name type="scientific">viral metagenome</name>
    <dbReference type="NCBI Taxonomy" id="1070528"/>
    <lineage>
        <taxon>unclassified sequences</taxon>
        <taxon>metagenomes</taxon>
        <taxon>organismal metagenomes</taxon>
    </lineage>
</organism>
<dbReference type="AlphaFoldDB" id="A0A6C0CBS2"/>
<dbReference type="GO" id="GO:0005789">
    <property type="term" value="C:endoplasmic reticulum membrane"/>
    <property type="evidence" value="ECO:0007669"/>
    <property type="project" value="TreeGrafter"/>
</dbReference>
<dbReference type="PANTHER" id="PTHR11102:SF162">
    <property type="entry name" value="HCP-LIKE PROTEIN"/>
    <property type="match status" value="1"/>
</dbReference>
<evidence type="ECO:0000256" key="1">
    <source>
        <dbReference type="SAM" id="Coils"/>
    </source>
</evidence>
<proteinExistence type="predicted"/>
<dbReference type="EMBL" id="MN739364">
    <property type="protein sequence ID" value="QHT01119.1"/>
    <property type="molecule type" value="Genomic_DNA"/>
</dbReference>
<accession>A0A6C0CBS2</accession>
<evidence type="ECO:0008006" key="3">
    <source>
        <dbReference type="Google" id="ProtNLM"/>
    </source>
</evidence>
<dbReference type="InterPro" id="IPR050767">
    <property type="entry name" value="Sel1_AlgK"/>
</dbReference>
<dbReference type="InterPro" id="IPR011990">
    <property type="entry name" value="TPR-like_helical_dom_sf"/>
</dbReference>
<sequence length="395" mass="45969">MGKSQYNKRATMESIIILINEFTASEFTNAKNWYEEAFSFKNAEKYDDYFAYMTMSANSGYKPAIKELTNDYYKKLHLKQNHQKMLQFYSVFSIYPHSANYLAYMHKKGFVVQKDLKRAIELYESADIENNTNAMVGLGIILTYEDSEFNDHKRGDELLYKAYKEGNMNANFYCANSYQYGGLTIYPDFTRAMMLHIYNDEINEGNTNAMCEMAKIINQNKDTSHQEAVLRLCKQAGDDGNGYGYSLYALYIQDKNTEEAYDFYIKGIELGDHSSHIWVCELAIKHSEYENVLLDYAINNKNDKLFQMFKTKANLSDGYIASYVEVHELRIKNQQLLEENERLAKENKVLNGENIRLIKENIIIKENNAQLYETLCLFKQKTTTDFASISNLLLK</sequence>
<protein>
    <recommendedName>
        <fullName evidence="3">Sel1 repeat family protein</fullName>
    </recommendedName>
</protein>
<evidence type="ECO:0000313" key="2">
    <source>
        <dbReference type="EMBL" id="QHT01119.1"/>
    </source>
</evidence>
<dbReference type="SUPFAM" id="SSF81901">
    <property type="entry name" value="HCP-like"/>
    <property type="match status" value="1"/>
</dbReference>
<dbReference type="Gene3D" id="1.25.40.10">
    <property type="entry name" value="Tetratricopeptide repeat domain"/>
    <property type="match status" value="2"/>
</dbReference>
<name>A0A6C0CBS2_9ZZZZ</name>
<dbReference type="PANTHER" id="PTHR11102">
    <property type="entry name" value="SEL-1-LIKE PROTEIN"/>
    <property type="match status" value="1"/>
</dbReference>
<keyword evidence="1" id="KW-0175">Coiled coil</keyword>
<dbReference type="GO" id="GO:0036503">
    <property type="term" value="P:ERAD pathway"/>
    <property type="evidence" value="ECO:0007669"/>
    <property type="project" value="TreeGrafter"/>
</dbReference>
<feature type="coiled-coil region" evidence="1">
    <location>
        <begin position="326"/>
        <end position="360"/>
    </location>
</feature>